<gene>
    <name evidence="1" type="primary">WBGene00107883</name>
</gene>
<keyword evidence="2" id="KW-1185">Reference proteome</keyword>
<name>A0A2A6BVR4_PRIPA</name>
<reference evidence="1" key="2">
    <citation type="submission" date="2022-06" db="UniProtKB">
        <authorList>
            <consortium name="EnsemblMetazoa"/>
        </authorList>
    </citation>
    <scope>IDENTIFICATION</scope>
    <source>
        <strain evidence="1">PS312</strain>
    </source>
</reference>
<sequence length="86" mass="10167">MNHILLVVLAIAAFAMAPVKARLSQAARDLMNKRNAIISDIKTRKNLECRKYSKNIVDEVHREEKKILEFYEEERMNMLLLFTFDR</sequence>
<accession>A0A2A6BVR4</accession>
<evidence type="ECO:0000313" key="1">
    <source>
        <dbReference type="EnsemblMetazoa" id="PPA18329.1"/>
    </source>
</evidence>
<organism evidence="1 2">
    <name type="scientific">Pristionchus pacificus</name>
    <name type="common">Parasitic nematode worm</name>
    <dbReference type="NCBI Taxonomy" id="54126"/>
    <lineage>
        <taxon>Eukaryota</taxon>
        <taxon>Metazoa</taxon>
        <taxon>Ecdysozoa</taxon>
        <taxon>Nematoda</taxon>
        <taxon>Chromadorea</taxon>
        <taxon>Rhabditida</taxon>
        <taxon>Rhabditina</taxon>
        <taxon>Diplogasteromorpha</taxon>
        <taxon>Diplogasteroidea</taxon>
        <taxon>Neodiplogasteridae</taxon>
        <taxon>Pristionchus</taxon>
    </lineage>
</organism>
<evidence type="ECO:0000313" key="2">
    <source>
        <dbReference type="Proteomes" id="UP000005239"/>
    </source>
</evidence>
<reference evidence="2" key="1">
    <citation type="journal article" date="2008" name="Nat. Genet.">
        <title>The Pristionchus pacificus genome provides a unique perspective on nematode lifestyle and parasitism.</title>
        <authorList>
            <person name="Dieterich C."/>
            <person name="Clifton S.W."/>
            <person name="Schuster L.N."/>
            <person name="Chinwalla A."/>
            <person name="Delehaunty K."/>
            <person name="Dinkelacker I."/>
            <person name="Fulton L."/>
            <person name="Fulton R."/>
            <person name="Godfrey J."/>
            <person name="Minx P."/>
            <person name="Mitreva M."/>
            <person name="Roeseler W."/>
            <person name="Tian H."/>
            <person name="Witte H."/>
            <person name="Yang S.P."/>
            <person name="Wilson R.K."/>
            <person name="Sommer R.J."/>
        </authorList>
    </citation>
    <scope>NUCLEOTIDE SEQUENCE [LARGE SCALE GENOMIC DNA]</scope>
    <source>
        <strain evidence="2">PS312</strain>
    </source>
</reference>
<protein>
    <submittedName>
        <fullName evidence="1">Uncharacterized protein</fullName>
    </submittedName>
</protein>
<dbReference type="AlphaFoldDB" id="A0A2A6BVR4"/>
<dbReference type="Proteomes" id="UP000005239">
    <property type="component" value="Unassembled WGS sequence"/>
</dbReference>
<accession>A0A8R1UBP8</accession>
<dbReference type="EnsemblMetazoa" id="PPA18329.1">
    <property type="protein sequence ID" value="PPA18329.1"/>
    <property type="gene ID" value="WBGene00107883"/>
</dbReference>
<proteinExistence type="predicted"/>